<name>A0A6M3LFS9_9ZZZZ</name>
<dbReference type="EMBL" id="MT143070">
    <property type="protein sequence ID" value="QJA92482.1"/>
    <property type="molecule type" value="Genomic_DNA"/>
</dbReference>
<organism evidence="2">
    <name type="scientific">viral metagenome</name>
    <dbReference type="NCBI Taxonomy" id="1070528"/>
    <lineage>
        <taxon>unclassified sequences</taxon>
        <taxon>metagenomes</taxon>
        <taxon>organismal metagenomes</taxon>
    </lineage>
</organism>
<dbReference type="AlphaFoldDB" id="A0A6M3LFS9"/>
<evidence type="ECO:0000256" key="1">
    <source>
        <dbReference type="SAM" id="MobiDB-lite"/>
    </source>
</evidence>
<accession>A0A6M3LFS9</accession>
<evidence type="ECO:0000313" key="2">
    <source>
        <dbReference type="EMBL" id="QJA92482.1"/>
    </source>
</evidence>
<reference evidence="2" key="1">
    <citation type="submission" date="2020-03" db="EMBL/GenBank/DDBJ databases">
        <title>The deep terrestrial virosphere.</title>
        <authorList>
            <person name="Holmfeldt K."/>
            <person name="Nilsson E."/>
            <person name="Simone D."/>
            <person name="Lopez-Fernandez M."/>
            <person name="Wu X."/>
            <person name="de Brujin I."/>
            <person name="Lundin D."/>
            <person name="Andersson A."/>
            <person name="Bertilsson S."/>
            <person name="Dopson M."/>
        </authorList>
    </citation>
    <scope>NUCLEOTIDE SEQUENCE</scope>
    <source>
        <strain evidence="2">MM415B04650</strain>
    </source>
</reference>
<feature type="region of interest" description="Disordered" evidence="1">
    <location>
        <begin position="58"/>
        <end position="81"/>
    </location>
</feature>
<protein>
    <submittedName>
        <fullName evidence="2">Uncharacterized protein</fullName>
    </submittedName>
</protein>
<proteinExistence type="predicted"/>
<gene>
    <name evidence="2" type="ORF">MM415B04650_0010</name>
</gene>
<sequence>MATDSYTYGLSREEGQRLLVYRRALSAARTLPHSPATHEVTAALSLALLDLLNLRDERRRDESRNQEEEHVEAMREEASRG</sequence>